<reference evidence="3" key="1">
    <citation type="submission" date="2024-02" db="UniProtKB">
        <authorList>
            <consortium name="WormBaseParasite"/>
        </authorList>
    </citation>
    <scope>IDENTIFICATION</scope>
</reference>
<feature type="compositionally biased region" description="Polar residues" evidence="1">
    <location>
        <begin position="1"/>
        <end position="15"/>
    </location>
</feature>
<evidence type="ECO:0000313" key="3">
    <source>
        <dbReference type="WBParaSite" id="MBELARI_LOCUS4612"/>
    </source>
</evidence>
<evidence type="ECO:0000313" key="2">
    <source>
        <dbReference type="Proteomes" id="UP000887575"/>
    </source>
</evidence>
<proteinExistence type="predicted"/>
<evidence type="ECO:0000256" key="1">
    <source>
        <dbReference type="SAM" id="MobiDB-lite"/>
    </source>
</evidence>
<organism evidence="2 3">
    <name type="scientific">Mesorhabditis belari</name>
    <dbReference type="NCBI Taxonomy" id="2138241"/>
    <lineage>
        <taxon>Eukaryota</taxon>
        <taxon>Metazoa</taxon>
        <taxon>Ecdysozoa</taxon>
        <taxon>Nematoda</taxon>
        <taxon>Chromadorea</taxon>
        <taxon>Rhabditida</taxon>
        <taxon>Rhabditina</taxon>
        <taxon>Rhabditomorpha</taxon>
        <taxon>Rhabditoidea</taxon>
        <taxon>Rhabditidae</taxon>
        <taxon>Mesorhabditinae</taxon>
        <taxon>Mesorhabditis</taxon>
    </lineage>
</organism>
<dbReference type="AlphaFoldDB" id="A0AAF3FCF4"/>
<accession>A0AAF3FCF4</accession>
<dbReference type="Proteomes" id="UP000887575">
    <property type="component" value="Unassembled WGS sequence"/>
</dbReference>
<feature type="region of interest" description="Disordered" evidence="1">
    <location>
        <begin position="1"/>
        <end position="20"/>
    </location>
</feature>
<dbReference type="WBParaSite" id="MBELARI_LOCUS4612">
    <property type="protein sequence ID" value="MBELARI_LOCUS4612"/>
    <property type="gene ID" value="MBELARI_LOCUS4612"/>
</dbReference>
<name>A0AAF3FCF4_9BILA</name>
<keyword evidence="2" id="KW-1185">Reference proteome</keyword>
<protein>
    <submittedName>
        <fullName evidence="3">Uncharacterized protein</fullName>
    </submittedName>
</protein>
<sequence length="73" mass="7967">MGLSLNSAPPRNSNIKPKKPSVRNMVEAKRVRAPIHQPIYPIQLLRHSNGLKHAKSLSGCSSCISAILVLWGV</sequence>